<comment type="caution">
    <text evidence="6">The sequence shown here is derived from an EMBL/GenBank/DDBJ whole genome shotgun (WGS) entry which is preliminary data.</text>
</comment>
<dbReference type="PANTHER" id="PTHR30346:SF0">
    <property type="entry name" value="HCA OPERON TRANSCRIPTIONAL ACTIVATOR HCAR"/>
    <property type="match status" value="1"/>
</dbReference>
<evidence type="ECO:0000313" key="7">
    <source>
        <dbReference type="Proteomes" id="UP001595445"/>
    </source>
</evidence>
<dbReference type="EMBL" id="JBHRSM010000054">
    <property type="protein sequence ID" value="MFC3088687.1"/>
    <property type="molecule type" value="Genomic_DNA"/>
</dbReference>
<dbReference type="PRINTS" id="PR00039">
    <property type="entry name" value="HTHLYSR"/>
</dbReference>
<evidence type="ECO:0000256" key="4">
    <source>
        <dbReference type="ARBA" id="ARBA00023163"/>
    </source>
</evidence>
<dbReference type="Proteomes" id="UP001595445">
    <property type="component" value="Unassembled WGS sequence"/>
</dbReference>
<dbReference type="InterPro" id="IPR000847">
    <property type="entry name" value="LysR_HTH_N"/>
</dbReference>
<dbReference type="Pfam" id="PF03466">
    <property type="entry name" value="LysR_substrate"/>
    <property type="match status" value="1"/>
</dbReference>
<dbReference type="Gene3D" id="3.40.190.10">
    <property type="entry name" value="Periplasmic binding protein-like II"/>
    <property type="match status" value="2"/>
</dbReference>
<evidence type="ECO:0000256" key="1">
    <source>
        <dbReference type="ARBA" id="ARBA00009437"/>
    </source>
</evidence>
<gene>
    <name evidence="6" type="ORF">ACFOD6_21815</name>
</gene>
<dbReference type="SUPFAM" id="SSF53850">
    <property type="entry name" value="Periplasmic binding protein-like II"/>
    <property type="match status" value="1"/>
</dbReference>
<evidence type="ECO:0000259" key="5">
    <source>
        <dbReference type="PROSITE" id="PS50931"/>
    </source>
</evidence>
<dbReference type="InterPro" id="IPR036388">
    <property type="entry name" value="WH-like_DNA-bd_sf"/>
</dbReference>
<dbReference type="PANTHER" id="PTHR30346">
    <property type="entry name" value="TRANSCRIPTIONAL DUAL REGULATOR HCAR-RELATED"/>
    <property type="match status" value="1"/>
</dbReference>
<comment type="similarity">
    <text evidence="1">Belongs to the LysR transcriptional regulatory family.</text>
</comment>
<evidence type="ECO:0000313" key="6">
    <source>
        <dbReference type="EMBL" id="MFC3088687.1"/>
    </source>
</evidence>
<dbReference type="Gene3D" id="1.10.10.10">
    <property type="entry name" value="Winged helix-like DNA-binding domain superfamily/Winged helix DNA-binding domain"/>
    <property type="match status" value="1"/>
</dbReference>
<keyword evidence="7" id="KW-1185">Reference proteome</keyword>
<dbReference type="InterPro" id="IPR005119">
    <property type="entry name" value="LysR_subst-bd"/>
</dbReference>
<keyword evidence="2" id="KW-0805">Transcription regulation</keyword>
<evidence type="ECO:0000256" key="2">
    <source>
        <dbReference type="ARBA" id="ARBA00023015"/>
    </source>
</evidence>
<reference evidence="7" key="1">
    <citation type="journal article" date="2019" name="Int. J. Syst. Evol. Microbiol.">
        <title>The Global Catalogue of Microorganisms (GCM) 10K type strain sequencing project: providing services to taxonomists for standard genome sequencing and annotation.</title>
        <authorList>
            <consortium name="The Broad Institute Genomics Platform"/>
            <consortium name="The Broad Institute Genome Sequencing Center for Infectious Disease"/>
            <person name="Wu L."/>
            <person name="Ma J."/>
        </authorList>
    </citation>
    <scope>NUCLEOTIDE SEQUENCE [LARGE SCALE GENOMIC DNA]</scope>
    <source>
        <strain evidence="7">KCTC 62102</strain>
    </source>
</reference>
<sequence length="311" mass="33830">MRFTLRQLSYFVAAGETGSVTRASEQVNISQPSISAAISHLETEFGVQLFVRHHAQGLSLTPAGQRLMVAAKEALRSSYSLYEVASSAMGAVAGPINVGSFRTFAPLIMPELWRGFVARHPDVRMHVTEGSEAELLEGLRTARIDLALTYEISMTPEMEFVPLAELPTYVLLAADHPLAGRPSLKLADLESEPFVLLDLPLTRQYFLSLFDRAGCAPRIAAETSAPSALRSYVAAGIGYSLMTVRPKNMAAENGLPLAYVELLEDCPPMKVGLAYLKELRRSRVAEEFETFCRELIREGGLPGMVPAGGTA</sequence>
<keyword evidence="4" id="KW-0804">Transcription</keyword>
<keyword evidence="3" id="KW-0238">DNA-binding</keyword>
<dbReference type="SUPFAM" id="SSF46785">
    <property type="entry name" value="Winged helix' DNA-binding domain"/>
    <property type="match status" value="1"/>
</dbReference>
<dbReference type="Pfam" id="PF00126">
    <property type="entry name" value="HTH_1"/>
    <property type="match status" value="1"/>
</dbReference>
<accession>A0ABV7DZW8</accession>
<protein>
    <submittedName>
        <fullName evidence="6">LysR family transcriptional regulator</fullName>
    </submittedName>
</protein>
<dbReference type="RefSeq" id="WP_197643764.1">
    <property type="nucleotide sequence ID" value="NZ_JAEACP010000010.1"/>
</dbReference>
<organism evidence="6 7">
    <name type="scientific">Tabrizicola soli</name>
    <dbReference type="NCBI Taxonomy" id="2185115"/>
    <lineage>
        <taxon>Bacteria</taxon>
        <taxon>Pseudomonadati</taxon>
        <taxon>Pseudomonadota</taxon>
        <taxon>Alphaproteobacteria</taxon>
        <taxon>Rhodobacterales</taxon>
        <taxon>Paracoccaceae</taxon>
        <taxon>Tabrizicola</taxon>
    </lineage>
</organism>
<feature type="domain" description="HTH lysR-type" evidence="5">
    <location>
        <begin position="3"/>
        <end position="61"/>
    </location>
</feature>
<dbReference type="InterPro" id="IPR036390">
    <property type="entry name" value="WH_DNA-bd_sf"/>
</dbReference>
<proteinExistence type="inferred from homology"/>
<evidence type="ECO:0000256" key="3">
    <source>
        <dbReference type="ARBA" id="ARBA00023125"/>
    </source>
</evidence>
<name>A0ABV7DZW8_9RHOB</name>
<dbReference type="PROSITE" id="PS50931">
    <property type="entry name" value="HTH_LYSR"/>
    <property type="match status" value="1"/>
</dbReference>